<dbReference type="PANTHER" id="PTHR42781:SF4">
    <property type="entry name" value="SPERMIDINE_PUTRESCINE IMPORT ATP-BINDING PROTEIN POTA"/>
    <property type="match status" value="1"/>
</dbReference>
<dbReference type="Pfam" id="PF08402">
    <property type="entry name" value="TOBE_2"/>
    <property type="match status" value="1"/>
</dbReference>
<dbReference type="InterPro" id="IPR003593">
    <property type="entry name" value="AAA+_ATPase"/>
</dbReference>
<sequence>MSRVEVINLVKRFGAMRAVDDVSFDVPEGGITTMLGPSGCGKTTILRCIAGLETATSGDIVIGSRAVFSGGQDVVPVEARNLGMVFQSYAIWPHMTIAQNVAYGLKVRGYPREDIARRVRAALDLVRLPGYAERFPGQLSGGQMQRVVLARAIAYDPELLLLDEPLANLDAHLREEMRQELKRIQRETGMTMVAVTHDQSEALALSDQIMVMSSGRILQRGRPEEIFRHPRTAEVARFLGATNVLSAHRVDGCLVVAGVGAVPDEAQGTAADRAAILFRPSDIVLRPGDAEGGWPGRIVFAQFLGREVQYLIRCGDTELTAEVSGRGGVLEEGATVSVTVAPGALLVYPEAA</sequence>
<accession>A0A2V3UFF9</accession>
<dbReference type="PROSITE" id="PS00211">
    <property type="entry name" value="ABC_TRANSPORTER_1"/>
    <property type="match status" value="1"/>
</dbReference>
<dbReference type="InterPro" id="IPR017871">
    <property type="entry name" value="ABC_transporter-like_CS"/>
</dbReference>
<keyword evidence="3" id="KW-0547">Nucleotide-binding</keyword>
<dbReference type="SUPFAM" id="SSF50331">
    <property type="entry name" value="MOP-like"/>
    <property type="match status" value="1"/>
</dbReference>
<name>A0A2V3UFF9_9HYPH</name>
<organism evidence="6 7">
    <name type="scientific">Chelatococcus asaccharovorans</name>
    <dbReference type="NCBI Taxonomy" id="28210"/>
    <lineage>
        <taxon>Bacteria</taxon>
        <taxon>Pseudomonadati</taxon>
        <taxon>Pseudomonadota</taxon>
        <taxon>Alphaproteobacteria</taxon>
        <taxon>Hyphomicrobiales</taxon>
        <taxon>Chelatococcaceae</taxon>
        <taxon>Chelatococcus</taxon>
    </lineage>
</organism>
<comment type="caution">
    <text evidence="6">The sequence shown here is derived from an EMBL/GenBank/DDBJ whole genome shotgun (WGS) entry which is preliminary data.</text>
</comment>
<dbReference type="SMART" id="SM00382">
    <property type="entry name" value="AAA"/>
    <property type="match status" value="1"/>
</dbReference>
<dbReference type="OrthoDB" id="9802264at2"/>
<dbReference type="InterPro" id="IPR027417">
    <property type="entry name" value="P-loop_NTPase"/>
</dbReference>
<dbReference type="PANTHER" id="PTHR42781">
    <property type="entry name" value="SPERMIDINE/PUTRESCINE IMPORT ATP-BINDING PROTEIN POTA"/>
    <property type="match status" value="1"/>
</dbReference>
<dbReference type="InterPro" id="IPR008995">
    <property type="entry name" value="Mo/tungstate-bd_C_term_dom"/>
</dbReference>
<keyword evidence="7" id="KW-1185">Reference proteome</keyword>
<dbReference type="GO" id="GO:0016887">
    <property type="term" value="F:ATP hydrolysis activity"/>
    <property type="evidence" value="ECO:0007669"/>
    <property type="project" value="InterPro"/>
</dbReference>
<dbReference type="GO" id="GO:0022857">
    <property type="term" value="F:transmembrane transporter activity"/>
    <property type="evidence" value="ECO:0007669"/>
    <property type="project" value="InterPro"/>
</dbReference>
<keyword evidence="2" id="KW-0813">Transport</keyword>
<keyword evidence="4 6" id="KW-0067">ATP-binding</keyword>
<evidence type="ECO:0000256" key="2">
    <source>
        <dbReference type="ARBA" id="ARBA00022448"/>
    </source>
</evidence>
<evidence type="ECO:0000313" key="7">
    <source>
        <dbReference type="Proteomes" id="UP000248021"/>
    </source>
</evidence>
<protein>
    <submittedName>
        <fullName evidence="6">Iron(III) transport system ATP-binding protein/putative spermidine/putrescine transport system ATP-binding protein</fullName>
    </submittedName>
</protein>
<evidence type="ECO:0000256" key="1">
    <source>
        <dbReference type="ARBA" id="ARBA00005417"/>
    </source>
</evidence>
<proteinExistence type="inferred from homology"/>
<dbReference type="InterPro" id="IPR003439">
    <property type="entry name" value="ABC_transporter-like_ATP-bd"/>
</dbReference>
<dbReference type="Pfam" id="PF00005">
    <property type="entry name" value="ABC_tran"/>
    <property type="match status" value="1"/>
</dbReference>
<dbReference type="FunFam" id="3.40.50.300:FF:000425">
    <property type="entry name" value="Probable ABC transporter, ATP-binding subunit"/>
    <property type="match status" value="1"/>
</dbReference>
<dbReference type="InterPro" id="IPR050093">
    <property type="entry name" value="ABC_SmlMolc_Importer"/>
</dbReference>
<comment type="similarity">
    <text evidence="1">Belongs to the ABC transporter superfamily.</text>
</comment>
<evidence type="ECO:0000259" key="5">
    <source>
        <dbReference type="PROSITE" id="PS50893"/>
    </source>
</evidence>
<dbReference type="RefSeq" id="WP_146227390.1">
    <property type="nucleotide sequence ID" value="NZ_JAHBRY010000001.1"/>
</dbReference>
<reference evidence="6 7" key="1">
    <citation type="submission" date="2018-05" db="EMBL/GenBank/DDBJ databases">
        <title>Genomic Encyclopedia of Type Strains, Phase IV (KMG-IV): sequencing the most valuable type-strain genomes for metagenomic binning, comparative biology and taxonomic classification.</title>
        <authorList>
            <person name="Goeker M."/>
        </authorList>
    </citation>
    <scope>NUCLEOTIDE SEQUENCE [LARGE SCALE GENOMIC DNA]</scope>
    <source>
        <strain evidence="6 7">DSM 6462</strain>
    </source>
</reference>
<dbReference type="PROSITE" id="PS50893">
    <property type="entry name" value="ABC_TRANSPORTER_2"/>
    <property type="match status" value="1"/>
</dbReference>
<evidence type="ECO:0000256" key="3">
    <source>
        <dbReference type="ARBA" id="ARBA00022741"/>
    </source>
</evidence>
<dbReference type="SUPFAM" id="SSF52540">
    <property type="entry name" value="P-loop containing nucleoside triphosphate hydrolases"/>
    <property type="match status" value="1"/>
</dbReference>
<gene>
    <name evidence="6" type="ORF">C7450_107421</name>
</gene>
<evidence type="ECO:0000256" key="4">
    <source>
        <dbReference type="ARBA" id="ARBA00022840"/>
    </source>
</evidence>
<dbReference type="EMBL" id="QJJK01000007">
    <property type="protein sequence ID" value="PXW57380.1"/>
    <property type="molecule type" value="Genomic_DNA"/>
</dbReference>
<dbReference type="Proteomes" id="UP000248021">
    <property type="component" value="Unassembled WGS sequence"/>
</dbReference>
<evidence type="ECO:0000313" key="6">
    <source>
        <dbReference type="EMBL" id="PXW57380.1"/>
    </source>
</evidence>
<dbReference type="AlphaFoldDB" id="A0A2V3UFF9"/>
<dbReference type="Gene3D" id="3.40.50.300">
    <property type="entry name" value="P-loop containing nucleotide triphosphate hydrolases"/>
    <property type="match status" value="1"/>
</dbReference>
<dbReference type="InterPro" id="IPR013611">
    <property type="entry name" value="Transp-assoc_OB_typ2"/>
</dbReference>
<feature type="domain" description="ABC transporter" evidence="5">
    <location>
        <begin position="4"/>
        <end position="239"/>
    </location>
</feature>
<dbReference type="GO" id="GO:0015697">
    <property type="term" value="P:quaternary ammonium group transport"/>
    <property type="evidence" value="ECO:0007669"/>
    <property type="project" value="UniProtKB-ARBA"/>
</dbReference>
<dbReference type="GO" id="GO:0043190">
    <property type="term" value="C:ATP-binding cassette (ABC) transporter complex"/>
    <property type="evidence" value="ECO:0007669"/>
    <property type="project" value="InterPro"/>
</dbReference>
<dbReference type="GO" id="GO:0005524">
    <property type="term" value="F:ATP binding"/>
    <property type="evidence" value="ECO:0007669"/>
    <property type="project" value="UniProtKB-KW"/>
</dbReference>